<protein>
    <submittedName>
        <fullName evidence="2">Uncharacterized protein</fullName>
    </submittedName>
</protein>
<evidence type="ECO:0000313" key="2">
    <source>
        <dbReference type="EMBL" id="GJN93712.1"/>
    </source>
</evidence>
<gene>
    <name evidence="2" type="ORF">Rhopal_006769-T1</name>
</gene>
<dbReference type="EMBL" id="BQKY01000015">
    <property type="protein sequence ID" value="GJN93712.1"/>
    <property type="molecule type" value="Genomic_DNA"/>
</dbReference>
<dbReference type="AlphaFoldDB" id="A0AAV5GXE8"/>
<feature type="transmembrane region" description="Helical" evidence="1">
    <location>
        <begin position="12"/>
        <end position="32"/>
    </location>
</feature>
<keyword evidence="3" id="KW-1185">Reference proteome</keyword>
<proteinExistence type="predicted"/>
<accession>A0AAV5GXE8</accession>
<dbReference type="Proteomes" id="UP001342314">
    <property type="component" value="Unassembled WGS sequence"/>
</dbReference>
<keyword evidence="1" id="KW-0472">Membrane</keyword>
<evidence type="ECO:0000313" key="3">
    <source>
        <dbReference type="Proteomes" id="UP001342314"/>
    </source>
</evidence>
<name>A0AAV5GXE8_9BASI</name>
<organism evidence="2 3">
    <name type="scientific">Rhodotorula paludigena</name>
    <dbReference type="NCBI Taxonomy" id="86838"/>
    <lineage>
        <taxon>Eukaryota</taxon>
        <taxon>Fungi</taxon>
        <taxon>Dikarya</taxon>
        <taxon>Basidiomycota</taxon>
        <taxon>Pucciniomycotina</taxon>
        <taxon>Microbotryomycetes</taxon>
        <taxon>Sporidiobolales</taxon>
        <taxon>Sporidiobolaceae</taxon>
        <taxon>Rhodotorula</taxon>
    </lineage>
</organism>
<evidence type="ECO:0000256" key="1">
    <source>
        <dbReference type="SAM" id="Phobius"/>
    </source>
</evidence>
<keyword evidence="1" id="KW-1133">Transmembrane helix</keyword>
<keyword evidence="1" id="KW-0812">Transmembrane</keyword>
<comment type="caution">
    <text evidence="2">The sequence shown here is derived from an EMBL/GenBank/DDBJ whole genome shotgun (WGS) entry which is preliminary data.</text>
</comment>
<sequence length="325" mass="35395">MNSILTTRWAWFRELILLGSYMAGMTFMFHLFSGTKPTLHKINLDPIWVDSAAVAYGTIFIAQDQLPSVVVSRMTAVMSRILTAEAILTQVYKRRNPLELLDKCLTGLSGAFTQLTANQLSAAEITAEQFAYTAEFVISVGASLAGESEVQRLLEGESVLPAGWYSLNQKIGGKESKSRALAEEAQADLEAASRDFFRDELESSEGMGASIYVGKETSTGGDRSLLILVPNGLSRYARLKGSKNKVMPGVHAYEFTFKEGIAQVLVAGAGDEPTSTSSIRLVDPVNMRFEFTYSFPGGRSTVVNISNDMFTLEASANLLKLARGQ</sequence>
<reference evidence="2 3" key="1">
    <citation type="submission" date="2021-12" db="EMBL/GenBank/DDBJ databases">
        <title>High titer production of polyol ester of fatty acids by Rhodotorula paludigena BS15 towards product separation-free biomass refinery.</title>
        <authorList>
            <person name="Mano J."/>
            <person name="Ono H."/>
            <person name="Tanaka T."/>
            <person name="Naito K."/>
            <person name="Sushida H."/>
            <person name="Ike M."/>
            <person name="Tokuyasu K."/>
            <person name="Kitaoka M."/>
        </authorList>
    </citation>
    <scope>NUCLEOTIDE SEQUENCE [LARGE SCALE GENOMIC DNA]</scope>
    <source>
        <strain evidence="2 3">BS15</strain>
    </source>
</reference>